<feature type="transmembrane region" description="Helical" evidence="5">
    <location>
        <begin position="142"/>
        <end position="169"/>
    </location>
</feature>
<name>A0A1V4SHY7_RUMHU</name>
<dbReference type="EMBL" id="MZGX01000017">
    <property type="protein sequence ID" value="OPX43522.1"/>
    <property type="molecule type" value="Genomic_DNA"/>
</dbReference>
<keyword evidence="6" id="KW-0489">Methyltransferase</keyword>
<evidence type="ECO:0000256" key="3">
    <source>
        <dbReference type="ARBA" id="ARBA00022989"/>
    </source>
</evidence>
<sequence length="204" mass="22801">MGDPSKFANIIEYNVLMYVLGALLLSECIIWFLTLKGSRDSSKKHSDNGTFWLIIIGWCCSVMSGAFFRSQSMPQAVRNWLLPHFTYYIGIVCIVAGIIVRCTAVGTLKHAFTLSVQTTDSQHLIQTGLYGIVRNPAYTGSIISLLGVACAYGHILGIIGVFVICLICYGVRIHVEEKALTTQFQEEFEQYCKHTKYRLIPGVY</sequence>
<dbReference type="STRING" id="48256.CLHUN_26690"/>
<keyword evidence="6" id="KW-0808">Transferase</keyword>
<dbReference type="RefSeq" id="WP_080065124.1">
    <property type="nucleotide sequence ID" value="NZ_MZGX01000017.1"/>
</dbReference>
<organism evidence="6 7">
    <name type="scientific">Ruminiclostridium hungatei</name>
    <name type="common">Clostridium hungatei</name>
    <dbReference type="NCBI Taxonomy" id="48256"/>
    <lineage>
        <taxon>Bacteria</taxon>
        <taxon>Bacillati</taxon>
        <taxon>Bacillota</taxon>
        <taxon>Clostridia</taxon>
        <taxon>Eubacteriales</taxon>
        <taxon>Oscillospiraceae</taxon>
        <taxon>Ruminiclostridium</taxon>
    </lineage>
</organism>
<feature type="transmembrane region" description="Helical" evidence="5">
    <location>
        <begin position="15"/>
        <end position="34"/>
    </location>
</feature>
<comment type="caution">
    <text evidence="6">The sequence shown here is derived from an EMBL/GenBank/DDBJ whole genome shotgun (WGS) entry which is preliminary data.</text>
</comment>
<evidence type="ECO:0000313" key="6">
    <source>
        <dbReference type="EMBL" id="OPX43522.1"/>
    </source>
</evidence>
<evidence type="ECO:0000256" key="2">
    <source>
        <dbReference type="ARBA" id="ARBA00022692"/>
    </source>
</evidence>
<dbReference type="PANTHER" id="PTHR43847">
    <property type="entry name" value="BLL3993 PROTEIN"/>
    <property type="match status" value="1"/>
</dbReference>
<accession>A0A1V4SHY7</accession>
<proteinExistence type="predicted"/>
<comment type="subcellular location">
    <subcellularLocation>
        <location evidence="1">Endomembrane system</location>
        <topology evidence="1">Multi-pass membrane protein</topology>
    </subcellularLocation>
</comment>
<evidence type="ECO:0000256" key="4">
    <source>
        <dbReference type="ARBA" id="ARBA00023136"/>
    </source>
</evidence>
<keyword evidence="7" id="KW-1185">Reference proteome</keyword>
<dbReference type="InterPro" id="IPR007318">
    <property type="entry name" value="Phopholipid_MeTrfase"/>
</dbReference>
<gene>
    <name evidence="6" type="ORF">CLHUN_26690</name>
</gene>
<evidence type="ECO:0000313" key="7">
    <source>
        <dbReference type="Proteomes" id="UP000191554"/>
    </source>
</evidence>
<keyword evidence="4 5" id="KW-0472">Membrane</keyword>
<keyword evidence="3 5" id="KW-1133">Transmembrane helix</keyword>
<reference evidence="6 7" key="1">
    <citation type="submission" date="2017-03" db="EMBL/GenBank/DDBJ databases">
        <title>Genome sequence of Clostridium hungatei DSM 14427.</title>
        <authorList>
            <person name="Poehlein A."/>
            <person name="Daniel R."/>
        </authorList>
    </citation>
    <scope>NUCLEOTIDE SEQUENCE [LARGE SCALE GENOMIC DNA]</scope>
    <source>
        <strain evidence="6 7">DSM 14427</strain>
    </source>
</reference>
<evidence type="ECO:0000256" key="5">
    <source>
        <dbReference type="SAM" id="Phobius"/>
    </source>
</evidence>
<dbReference type="GO" id="GO:0008168">
    <property type="term" value="F:methyltransferase activity"/>
    <property type="evidence" value="ECO:0007669"/>
    <property type="project" value="UniProtKB-KW"/>
</dbReference>
<dbReference type="AlphaFoldDB" id="A0A1V4SHY7"/>
<feature type="transmembrane region" description="Helical" evidence="5">
    <location>
        <begin position="80"/>
        <end position="100"/>
    </location>
</feature>
<keyword evidence="2 5" id="KW-0812">Transmembrane</keyword>
<dbReference type="Gene3D" id="1.20.120.1630">
    <property type="match status" value="1"/>
</dbReference>
<dbReference type="InterPro" id="IPR052527">
    <property type="entry name" value="Metal_cation-efflux_comp"/>
</dbReference>
<evidence type="ECO:0000256" key="1">
    <source>
        <dbReference type="ARBA" id="ARBA00004127"/>
    </source>
</evidence>
<dbReference type="OrthoDB" id="272002at2"/>
<dbReference type="PANTHER" id="PTHR43847:SF1">
    <property type="entry name" value="BLL3993 PROTEIN"/>
    <property type="match status" value="1"/>
</dbReference>
<protein>
    <submittedName>
        <fullName evidence="6">Isoprenylcysteine carboxyl methyltransferase (ICMT) family protein</fullName>
    </submittedName>
</protein>
<dbReference type="GO" id="GO:0032259">
    <property type="term" value="P:methylation"/>
    <property type="evidence" value="ECO:0007669"/>
    <property type="project" value="UniProtKB-KW"/>
</dbReference>
<dbReference type="Pfam" id="PF04191">
    <property type="entry name" value="PEMT"/>
    <property type="match status" value="1"/>
</dbReference>
<feature type="transmembrane region" description="Helical" evidence="5">
    <location>
        <begin position="49"/>
        <end position="68"/>
    </location>
</feature>
<dbReference type="GO" id="GO:0012505">
    <property type="term" value="C:endomembrane system"/>
    <property type="evidence" value="ECO:0007669"/>
    <property type="project" value="UniProtKB-SubCell"/>
</dbReference>
<dbReference type="Proteomes" id="UP000191554">
    <property type="component" value="Unassembled WGS sequence"/>
</dbReference>